<evidence type="ECO:0000313" key="1">
    <source>
        <dbReference type="EMBL" id="CAF3035974.1"/>
    </source>
</evidence>
<dbReference type="InterPro" id="IPR000884">
    <property type="entry name" value="TSP1_rpt"/>
</dbReference>
<dbReference type="PANTHER" id="PTHR20920:SF5">
    <property type="entry name" value="SMB DOMAIN-CONTAINING PROTEIN"/>
    <property type="match status" value="1"/>
</dbReference>
<reference evidence="1" key="1">
    <citation type="submission" date="2021-02" db="EMBL/GenBank/DDBJ databases">
        <authorList>
            <person name="Nowell W R."/>
        </authorList>
    </citation>
    <scope>NUCLEOTIDE SEQUENCE</scope>
</reference>
<dbReference type="PANTHER" id="PTHR20920">
    <property type="entry name" value="RPE-SPONDIN"/>
    <property type="match status" value="1"/>
</dbReference>
<dbReference type="InterPro" id="IPR039942">
    <property type="entry name" value="SBSPO"/>
</dbReference>
<proteinExistence type="predicted"/>
<gene>
    <name evidence="1" type="ORF">TIS948_LOCUS3252</name>
</gene>
<dbReference type="EMBL" id="CAJNXB010000216">
    <property type="protein sequence ID" value="CAF3035974.1"/>
    <property type="molecule type" value="Genomic_DNA"/>
</dbReference>
<evidence type="ECO:0008006" key="3">
    <source>
        <dbReference type="Google" id="ProtNLM"/>
    </source>
</evidence>
<name>A0A817LPS8_9BILA</name>
<evidence type="ECO:0000313" key="2">
    <source>
        <dbReference type="Proteomes" id="UP000663825"/>
    </source>
</evidence>
<dbReference type="AlphaFoldDB" id="A0A817LPS8"/>
<dbReference type="OrthoDB" id="347314at2759"/>
<dbReference type="Pfam" id="PF00090">
    <property type="entry name" value="TSP_1"/>
    <property type="match status" value="2"/>
</dbReference>
<accession>A0A817LPS8</accession>
<dbReference type="InterPro" id="IPR036383">
    <property type="entry name" value="TSP1_rpt_sf"/>
</dbReference>
<organism evidence="1 2">
    <name type="scientific">Rotaria socialis</name>
    <dbReference type="NCBI Taxonomy" id="392032"/>
    <lineage>
        <taxon>Eukaryota</taxon>
        <taxon>Metazoa</taxon>
        <taxon>Spiralia</taxon>
        <taxon>Gnathifera</taxon>
        <taxon>Rotifera</taxon>
        <taxon>Eurotatoria</taxon>
        <taxon>Bdelloidea</taxon>
        <taxon>Philodinida</taxon>
        <taxon>Philodinidae</taxon>
        <taxon>Rotaria</taxon>
    </lineage>
</organism>
<dbReference type="PROSITE" id="PS50092">
    <property type="entry name" value="TSP1"/>
    <property type="match status" value="2"/>
</dbReference>
<dbReference type="SUPFAM" id="SSF82895">
    <property type="entry name" value="TSP-1 type 1 repeat"/>
    <property type="match status" value="2"/>
</dbReference>
<dbReference type="Proteomes" id="UP000663825">
    <property type="component" value="Unassembled WGS sequence"/>
</dbReference>
<dbReference type="Gene3D" id="2.20.100.10">
    <property type="entry name" value="Thrombospondin type-1 (TSP1) repeat"/>
    <property type="match status" value="2"/>
</dbReference>
<protein>
    <recommendedName>
        <fullName evidence="3">Spondin-like TSP1 domain-containing protein</fullName>
    </recommendedName>
</protein>
<sequence length="131" mass="14813">MECETTCNSLVVQNNDLSCSMSPWSTWSECSVTCGRNGVRRRSRTLLNNHRAVDQYRCQSLPLEEVEPCHLNRCPPTDCVVSQWSAWSSCTGCGQDAIQTRIRIPVRRARNGGMRCGPLKEIRYCQTTIPC</sequence>
<comment type="caution">
    <text evidence="1">The sequence shown here is derived from an EMBL/GenBank/DDBJ whole genome shotgun (WGS) entry which is preliminary data.</text>
</comment>
<dbReference type="SMART" id="SM00209">
    <property type="entry name" value="TSP1"/>
    <property type="match status" value="2"/>
</dbReference>